<evidence type="ECO:0000259" key="9">
    <source>
        <dbReference type="PROSITE" id="PS51712"/>
    </source>
</evidence>
<dbReference type="Gene3D" id="3.30.300.20">
    <property type="match status" value="1"/>
</dbReference>
<feature type="domain" description="EngA-type G" evidence="9">
    <location>
        <begin position="183"/>
        <end position="356"/>
    </location>
</feature>
<comment type="similarity">
    <text evidence="1">Belongs to the TRAFAC class TrmE-Era-EngA-EngB-Septin-like GTPase superfamily. EngA (Der) GTPase family.</text>
</comment>
<dbReference type="PRINTS" id="PR00326">
    <property type="entry name" value="GTP1OBG"/>
</dbReference>
<dbReference type="Pfam" id="PF01926">
    <property type="entry name" value="MMR_HSR1"/>
    <property type="match status" value="2"/>
</dbReference>
<protein>
    <recommendedName>
        <fullName evidence="2">GTPase Der</fullName>
    </recommendedName>
    <alternativeName>
        <fullName evidence="7">GTP-binding protein EngA</fullName>
    </alternativeName>
</protein>
<dbReference type="InterPro" id="IPR003593">
    <property type="entry name" value="AAA+_ATPase"/>
</dbReference>
<evidence type="ECO:0000313" key="10">
    <source>
        <dbReference type="EMBL" id="KKN66283.1"/>
    </source>
</evidence>
<dbReference type="SMART" id="SM00382">
    <property type="entry name" value="AAA"/>
    <property type="match status" value="2"/>
</dbReference>
<evidence type="ECO:0000256" key="1">
    <source>
        <dbReference type="ARBA" id="ARBA00008279"/>
    </source>
</evidence>
<keyword evidence="6" id="KW-0342">GTP-binding</keyword>
<dbReference type="FunFam" id="3.30.300.20:FF:000004">
    <property type="entry name" value="GTPase Der"/>
    <property type="match status" value="1"/>
</dbReference>
<dbReference type="CDD" id="cd01894">
    <property type="entry name" value="EngA1"/>
    <property type="match status" value="1"/>
</dbReference>
<accession>A0A0F9VKH8</accession>
<evidence type="ECO:0000256" key="4">
    <source>
        <dbReference type="ARBA" id="ARBA00022737"/>
    </source>
</evidence>
<dbReference type="PROSITE" id="PS51712">
    <property type="entry name" value="G_ENGA"/>
    <property type="match status" value="2"/>
</dbReference>
<dbReference type="InterPro" id="IPR005225">
    <property type="entry name" value="Small_GTP-bd"/>
</dbReference>
<keyword evidence="5" id="KW-0547">Nucleotide-binding</keyword>
<evidence type="ECO:0000256" key="7">
    <source>
        <dbReference type="ARBA" id="ARBA00032345"/>
    </source>
</evidence>
<dbReference type="InterPro" id="IPR031166">
    <property type="entry name" value="G_ENGA"/>
</dbReference>
<dbReference type="InterPro" id="IPR032859">
    <property type="entry name" value="KH_dom-like"/>
</dbReference>
<dbReference type="NCBIfam" id="TIGR03594">
    <property type="entry name" value="GTPase_EngA"/>
    <property type="match status" value="1"/>
</dbReference>
<dbReference type="EMBL" id="LAZR01000505">
    <property type="protein sequence ID" value="KKN66283.1"/>
    <property type="molecule type" value="Genomic_DNA"/>
</dbReference>
<sequence>MKSVIALVGRPNVGKSTLFNRLTRTRDALVADFSGLTRDRIYGTVKSDGCDFILIDTGGMTAQSDNMSDLMRKQADLAIQEADLILFLVDGRAGMTSDDQEIAQTLRNVDKPILLVINKSEGEQRELVAADFYALGLGEPQVISASQGRGTVNLITAITDILPAALAVESDEEEENEETRMGIRLAVLGRPNVGKSTLINRIMGEERVVAFDEPGTTRDSIHIPFEKDGTRYTLIDTAGVRRRSKVSDMLEKFSIVKTLQALEEANVVLLVLDAHDGIVEQDLHLAGLILQSGRALVIAVNKWDGLEKAEREWVTKNIERRIPFLNFANTHFISALHGSGVGLLFKSVKQAYESAMAQIPTPRLTRVLEDAVADHQPPMVNGRRIKFRYAHLGGKNPPRIIIHGNQTDKTPNSYMKYLENTFRTVLKLHGTPIMIEFKMSDNPFKDKKKKLTAEQLVKKRRLENQHSNLKKRRD</sequence>
<dbReference type="SUPFAM" id="SSF52540">
    <property type="entry name" value="P-loop containing nucleoside triphosphate hydrolases"/>
    <property type="match status" value="2"/>
</dbReference>
<dbReference type="GO" id="GO:0042254">
    <property type="term" value="P:ribosome biogenesis"/>
    <property type="evidence" value="ECO:0007669"/>
    <property type="project" value="UniProtKB-KW"/>
</dbReference>
<name>A0A0F9VKH8_9ZZZZ</name>
<evidence type="ECO:0000256" key="2">
    <source>
        <dbReference type="ARBA" id="ARBA00020953"/>
    </source>
</evidence>
<dbReference type="PIRSF" id="PIRSF006485">
    <property type="entry name" value="GTP-binding_EngA"/>
    <property type="match status" value="1"/>
</dbReference>
<dbReference type="GO" id="GO:0043022">
    <property type="term" value="F:ribosome binding"/>
    <property type="evidence" value="ECO:0007669"/>
    <property type="project" value="TreeGrafter"/>
</dbReference>
<evidence type="ECO:0000256" key="3">
    <source>
        <dbReference type="ARBA" id="ARBA00022517"/>
    </source>
</evidence>
<comment type="caution">
    <text evidence="10">The sequence shown here is derived from an EMBL/GenBank/DDBJ whole genome shotgun (WGS) entry which is preliminary data.</text>
</comment>
<dbReference type="HAMAP" id="MF_00195">
    <property type="entry name" value="GTPase_Der"/>
    <property type="match status" value="1"/>
</dbReference>
<dbReference type="Gene3D" id="3.40.50.300">
    <property type="entry name" value="P-loop containing nucleotide triphosphate hydrolases"/>
    <property type="match status" value="2"/>
</dbReference>
<dbReference type="PANTHER" id="PTHR43834">
    <property type="entry name" value="GTPASE DER"/>
    <property type="match status" value="1"/>
</dbReference>
<evidence type="ECO:0000256" key="8">
    <source>
        <dbReference type="SAM" id="MobiDB-lite"/>
    </source>
</evidence>
<dbReference type="FunFam" id="3.40.50.300:FF:000040">
    <property type="entry name" value="GTPase Der"/>
    <property type="match status" value="1"/>
</dbReference>
<feature type="region of interest" description="Disordered" evidence="8">
    <location>
        <begin position="453"/>
        <end position="474"/>
    </location>
</feature>
<organism evidence="10">
    <name type="scientific">marine sediment metagenome</name>
    <dbReference type="NCBI Taxonomy" id="412755"/>
    <lineage>
        <taxon>unclassified sequences</taxon>
        <taxon>metagenomes</taxon>
        <taxon>ecological metagenomes</taxon>
    </lineage>
</organism>
<keyword evidence="3" id="KW-0690">Ribosome biogenesis</keyword>
<dbReference type="InterPro" id="IPR006073">
    <property type="entry name" value="GTP-bd"/>
</dbReference>
<dbReference type="GO" id="GO:0005525">
    <property type="term" value="F:GTP binding"/>
    <property type="evidence" value="ECO:0007669"/>
    <property type="project" value="UniProtKB-KW"/>
</dbReference>
<dbReference type="InterPro" id="IPR027417">
    <property type="entry name" value="P-loop_NTPase"/>
</dbReference>
<dbReference type="InterPro" id="IPR015946">
    <property type="entry name" value="KH_dom-like_a/b"/>
</dbReference>
<dbReference type="FunFam" id="3.40.50.300:FF:000057">
    <property type="entry name" value="GTPase Der"/>
    <property type="match status" value="1"/>
</dbReference>
<feature type="domain" description="EngA-type G" evidence="9">
    <location>
        <begin position="3"/>
        <end position="166"/>
    </location>
</feature>
<keyword evidence="4" id="KW-0677">Repeat</keyword>
<gene>
    <name evidence="10" type="ORF">LCGC14_0473060</name>
</gene>
<dbReference type="NCBIfam" id="TIGR00231">
    <property type="entry name" value="small_GTP"/>
    <property type="match status" value="2"/>
</dbReference>
<proteinExistence type="inferred from homology"/>
<dbReference type="PANTHER" id="PTHR43834:SF6">
    <property type="entry name" value="GTPASE DER"/>
    <property type="match status" value="1"/>
</dbReference>
<evidence type="ECO:0000256" key="5">
    <source>
        <dbReference type="ARBA" id="ARBA00022741"/>
    </source>
</evidence>
<dbReference type="Pfam" id="PF14714">
    <property type="entry name" value="KH_dom-like"/>
    <property type="match status" value="1"/>
</dbReference>
<dbReference type="AlphaFoldDB" id="A0A0F9VKH8"/>
<dbReference type="InterPro" id="IPR016484">
    <property type="entry name" value="GTPase_Der"/>
</dbReference>
<reference evidence="10" key="1">
    <citation type="journal article" date="2015" name="Nature">
        <title>Complex archaea that bridge the gap between prokaryotes and eukaryotes.</title>
        <authorList>
            <person name="Spang A."/>
            <person name="Saw J.H."/>
            <person name="Jorgensen S.L."/>
            <person name="Zaremba-Niedzwiedzka K."/>
            <person name="Martijn J."/>
            <person name="Lind A.E."/>
            <person name="van Eijk R."/>
            <person name="Schleper C."/>
            <person name="Guy L."/>
            <person name="Ettema T.J."/>
        </authorList>
    </citation>
    <scope>NUCLEOTIDE SEQUENCE</scope>
</reference>
<dbReference type="CDD" id="cd01895">
    <property type="entry name" value="EngA2"/>
    <property type="match status" value="1"/>
</dbReference>
<evidence type="ECO:0000256" key="6">
    <source>
        <dbReference type="ARBA" id="ARBA00023134"/>
    </source>
</evidence>